<evidence type="ECO:0000313" key="4">
    <source>
        <dbReference type="EMBL" id="RML43567.1"/>
    </source>
</evidence>
<reference evidence="4 5" key="1">
    <citation type="submission" date="2018-08" db="EMBL/GenBank/DDBJ databases">
        <title>Recombination of ecologically and evolutionarily significant loci maintains genetic cohesion in the Pseudomonas syringae species complex.</title>
        <authorList>
            <person name="Dillon M."/>
            <person name="Thakur S."/>
            <person name="Almeida R.N.D."/>
            <person name="Weir B.S."/>
            <person name="Guttman D.S."/>
        </authorList>
    </citation>
    <scope>NUCLEOTIDE SEQUENCE [LARGE SCALE GENOMIC DNA]</scope>
    <source>
        <strain evidence="4 5">88_10</strain>
    </source>
</reference>
<sequence length="348" mass="37958">MRLLIDRTKRMNRVLRHPGRNISMLLLGSALLASGAVMASDTASPVKVVANNPHFTTLVQPDAQAQVVTADAKWAEGPLCLPEGGLIWSDVKANKVMRWKEGKGVSTWLDPAHYQNGHARDAKGRVIAASHGERAIVRQEPDGQWRTVVDKYQGKRLNSPNDVTVDDQGGIWFSDPTFGVLNKAESYGGKPEQGSEYVYRYDPEHDQLVRQNTPGLHSPNGLAFSADQRLLYVADSQQAHDFKNPKLAHRIMVYQVNDGELSNGRVFAEITPGIPDGLKVDAQGNVWSSSKEGVQVFSASGELLGKLLVTAKDTGNLAFCSAGSQHWVYITAANKVLRMPVLVEGTGP</sequence>
<dbReference type="AlphaFoldDB" id="A0A3M2VWE0"/>
<keyword evidence="1" id="KW-0378">Hydrolase</keyword>
<dbReference type="FunFam" id="2.120.10.30:FF:000219">
    <property type="entry name" value="Gluconolactonase"/>
    <property type="match status" value="1"/>
</dbReference>
<accession>A0A3M2VWE0</accession>
<dbReference type="SUPFAM" id="SSF63829">
    <property type="entry name" value="Calcium-dependent phosphotriesterase"/>
    <property type="match status" value="1"/>
</dbReference>
<name>A0A3M2VWE0_PSEYM</name>
<feature type="domain" description="SMP-30/Gluconolactonase/LRE-like region" evidence="3">
    <location>
        <begin position="74"/>
        <end position="333"/>
    </location>
</feature>
<keyword evidence="2" id="KW-0732">Signal</keyword>
<evidence type="ECO:0000256" key="2">
    <source>
        <dbReference type="SAM" id="SignalP"/>
    </source>
</evidence>
<dbReference type="Gene3D" id="2.120.10.30">
    <property type="entry name" value="TolB, C-terminal domain"/>
    <property type="match status" value="1"/>
</dbReference>
<feature type="chain" id="PRO_5018243010" evidence="2">
    <location>
        <begin position="40"/>
        <end position="348"/>
    </location>
</feature>
<evidence type="ECO:0000259" key="3">
    <source>
        <dbReference type="Pfam" id="PF08450"/>
    </source>
</evidence>
<evidence type="ECO:0000256" key="1">
    <source>
        <dbReference type="ARBA" id="ARBA00022801"/>
    </source>
</evidence>
<dbReference type="Pfam" id="PF08450">
    <property type="entry name" value="SGL"/>
    <property type="match status" value="1"/>
</dbReference>
<evidence type="ECO:0000313" key="5">
    <source>
        <dbReference type="Proteomes" id="UP000282378"/>
    </source>
</evidence>
<dbReference type="PANTHER" id="PTHR47572">
    <property type="entry name" value="LIPOPROTEIN-RELATED"/>
    <property type="match status" value="1"/>
</dbReference>
<proteinExistence type="predicted"/>
<dbReference type="GO" id="GO:0016787">
    <property type="term" value="F:hydrolase activity"/>
    <property type="evidence" value="ECO:0007669"/>
    <property type="project" value="UniProtKB-KW"/>
</dbReference>
<feature type="signal peptide" evidence="2">
    <location>
        <begin position="1"/>
        <end position="39"/>
    </location>
</feature>
<organism evidence="4 5">
    <name type="scientific">Pseudomonas syringae pv. maculicola</name>
    <dbReference type="NCBI Taxonomy" id="59511"/>
    <lineage>
        <taxon>Bacteria</taxon>
        <taxon>Pseudomonadati</taxon>
        <taxon>Pseudomonadota</taxon>
        <taxon>Gammaproteobacteria</taxon>
        <taxon>Pseudomonadales</taxon>
        <taxon>Pseudomonadaceae</taxon>
        <taxon>Pseudomonas</taxon>
    </lineage>
</organism>
<dbReference type="InterPro" id="IPR013658">
    <property type="entry name" value="SGL"/>
</dbReference>
<comment type="caution">
    <text evidence="4">The sequence shown here is derived from an EMBL/GenBank/DDBJ whole genome shotgun (WGS) entry which is preliminary data.</text>
</comment>
<gene>
    <name evidence="4" type="ORF">APX70_07016</name>
</gene>
<protein>
    <submittedName>
        <fullName evidence="4">Gluconolactonase</fullName>
    </submittedName>
</protein>
<dbReference type="EMBL" id="RBNL01003845">
    <property type="protein sequence ID" value="RML43567.1"/>
    <property type="molecule type" value="Genomic_DNA"/>
</dbReference>
<dbReference type="PANTHER" id="PTHR47572:SF4">
    <property type="entry name" value="LACTONASE DRP35"/>
    <property type="match status" value="1"/>
</dbReference>
<dbReference type="InterPro" id="IPR011042">
    <property type="entry name" value="6-blade_b-propeller_TolB-like"/>
</dbReference>
<dbReference type="InterPro" id="IPR051262">
    <property type="entry name" value="SMP-30/CGR1_Lactonase"/>
</dbReference>
<dbReference type="Proteomes" id="UP000282378">
    <property type="component" value="Unassembled WGS sequence"/>
</dbReference>